<organism evidence="1">
    <name type="scientific">Anguilla anguilla</name>
    <name type="common">European freshwater eel</name>
    <name type="synonym">Muraena anguilla</name>
    <dbReference type="NCBI Taxonomy" id="7936"/>
    <lineage>
        <taxon>Eukaryota</taxon>
        <taxon>Metazoa</taxon>
        <taxon>Chordata</taxon>
        <taxon>Craniata</taxon>
        <taxon>Vertebrata</taxon>
        <taxon>Euteleostomi</taxon>
        <taxon>Actinopterygii</taxon>
        <taxon>Neopterygii</taxon>
        <taxon>Teleostei</taxon>
        <taxon>Anguilliformes</taxon>
        <taxon>Anguillidae</taxon>
        <taxon>Anguilla</taxon>
    </lineage>
</organism>
<reference evidence="1" key="2">
    <citation type="journal article" date="2015" name="Fish Shellfish Immunol.">
        <title>Early steps in the European eel (Anguilla anguilla)-Vibrio vulnificus interaction in the gills: Role of the RtxA13 toxin.</title>
        <authorList>
            <person name="Callol A."/>
            <person name="Pajuelo D."/>
            <person name="Ebbesson L."/>
            <person name="Teles M."/>
            <person name="MacKenzie S."/>
            <person name="Amaro C."/>
        </authorList>
    </citation>
    <scope>NUCLEOTIDE SEQUENCE</scope>
</reference>
<dbReference type="AlphaFoldDB" id="A0A0E9U7A3"/>
<accession>A0A0E9U7A3</accession>
<dbReference type="EMBL" id="GBXM01047759">
    <property type="protein sequence ID" value="JAH60818.1"/>
    <property type="molecule type" value="Transcribed_RNA"/>
</dbReference>
<reference evidence="1" key="1">
    <citation type="submission" date="2014-11" db="EMBL/GenBank/DDBJ databases">
        <authorList>
            <person name="Amaro Gonzalez C."/>
        </authorList>
    </citation>
    <scope>NUCLEOTIDE SEQUENCE</scope>
</reference>
<sequence length="16" mass="1825">MNCCPFLIRLSQELAS</sequence>
<evidence type="ECO:0000313" key="1">
    <source>
        <dbReference type="EMBL" id="JAH60818.1"/>
    </source>
</evidence>
<protein>
    <submittedName>
        <fullName evidence="1">Uncharacterized protein</fullName>
    </submittedName>
</protein>
<proteinExistence type="predicted"/>
<name>A0A0E9U7A3_ANGAN</name>